<feature type="transmembrane region" description="Helical" evidence="1">
    <location>
        <begin position="74"/>
        <end position="99"/>
    </location>
</feature>
<dbReference type="Pfam" id="PF18761">
    <property type="entry name" value="Heliorhodopsin"/>
    <property type="match status" value="1"/>
</dbReference>
<protein>
    <recommendedName>
        <fullName evidence="4">Heliorhodopsin HeR</fullName>
    </recommendedName>
</protein>
<evidence type="ECO:0000313" key="2">
    <source>
        <dbReference type="EMBL" id="SCG85199.1"/>
    </source>
</evidence>
<gene>
    <name evidence="2" type="ORF">MCBB_0626</name>
</gene>
<dbReference type="NCBIfam" id="NF038020">
    <property type="entry name" value="HeR"/>
    <property type="match status" value="1"/>
</dbReference>
<feature type="transmembrane region" description="Helical" evidence="1">
    <location>
        <begin position="175"/>
        <end position="198"/>
    </location>
</feature>
<accession>A0A1D3L127</accession>
<keyword evidence="1" id="KW-0472">Membrane</keyword>
<dbReference type="AlphaFoldDB" id="A0A1D3L127"/>
<feature type="transmembrane region" description="Helical" evidence="1">
    <location>
        <begin position="210"/>
        <end position="227"/>
    </location>
</feature>
<feature type="transmembrane region" description="Helical" evidence="1">
    <location>
        <begin position="144"/>
        <end position="163"/>
    </location>
</feature>
<feature type="transmembrane region" description="Helical" evidence="1">
    <location>
        <begin position="30"/>
        <end position="47"/>
    </location>
</feature>
<name>A0A1D3L127_9EURY</name>
<keyword evidence="3" id="KW-1185">Reference proteome</keyword>
<sequence length="272" mass="31027">MDNDERREIISKSPISFEGLRKLNMGAGSLHLIQGILMIALGILLTWNRDIYTFYLKFQVIPPNVFKVAPDPTVAFTVGYLGVILASFLLISAAAHFIIAFLRNKEYNENLKKGMNPYRWYEYALSSSIMIVILATFVGVWDLWSLVMIFILNAMMIMFGYLMEKINQYPKKTDWSPYILGCVSGLTPWIVIAAYFVAALGSSATKPPTFVYLTLLIYFIMFNTFSVNMVLQYKGVGKWRDYLYGERVYILLSLIAKTALAWLVFIGVFAPF</sequence>
<dbReference type="Proteomes" id="UP000094707">
    <property type="component" value="Chromosome I"/>
</dbReference>
<keyword evidence="1" id="KW-1133">Transmembrane helix</keyword>
<dbReference type="InterPro" id="IPR041113">
    <property type="entry name" value="Heliorhodopsin"/>
</dbReference>
<dbReference type="KEGG" id="mcub:MCBB_0626"/>
<dbReference type="GeneID" id="30411483"/>
<feature type="transmembrane region" description="Helical" evidence="1">
    <location>
        <begin position="248"/>
        <end position="270"/>
    </location>
</feature>
<evidence type="ECO:0000256" key="1">
    <source>
        <dbReference type="SAM" id="Phobius"/>
    </source>
</evidence>
<evidence type="ECO:0000313" key="3">
    <source>
        <dbReference type="Proteomes" id="UP000094707"/>
    </source>
</evidence>
<feature type="transmembrane region" description="Helical" evidence="1">
    <location>
        <begin position="120"/>
        <end position="138"/>
    </location>
</feature>
<dbReference type="PATRIC" id="fig|129848.4.peg.631"/>
<organism evidence="2 3">
    <name type="scientific">Methanobacterium congolense</name>
    <dbReference type="NCBI Taxonomy" id="118062"/>
    <lineage>
        <taxon>Archaea</taxon>
        <taxon>Methanobacteriati</taxon>
        <taxon>Methanobacteriota</taxon>
        <taxon>Methanomada group</taxon>
        <taxon>Methanobacteria</taxon>
        <taxon>Methanobacteriales</taxon>
        <taxon>Methanobacteriaceae</taxon>
        <taxon>Methanobacterium</taxon>
    </lineage>
</organism>
<dbReference type="RefSeq" id="WP_071906394.1">
    <property type="nucleotide sequence ID" value="NZ_LT607756.1"/>
</dbReference>
<dbReference type="OrthoDB" id="90879at2157"/>
<evidence type="ECO:0008006" key="4">
    <source>
        <dbReference type="Google" id="ProtNLM"/>
    </source>
</evidence>
<keyword evidence="1" id="KW-0812">Transmembrane</keyword>
<proteinExistence type="predicted"/>
<reference evidence="2 3" key="1">
    <citation type="submission" date="2016-08" db="EMBL/GenBank/DDBJ databases">
        <authorList>
            <person name="Seilhamer J.J."/>
        </authorList>
    </citation>
    <scope>NUCLEOTIDE SEQUENCE [LARGE SCALE GENOMIC DNA]</scope>
    <source>
        <strain evidence="2">Buetzberg</strain>
    </source>
</reference>
<dbReference type="STRING" id="118062.MCBB_0626"/>
<dbReference type="EMBL" id="LT607756">
    <property type="protein sequence ID" value="SCG85199.1"/>
    <property type="molecule type" value="Genomic_DNA"/>
</dbReference>